<comment type="caution">
    <text evidence="2">The sequence shown here is derived from an EMBL/GenBank/DDBJ whole genome shotgun (WGS) entry which is preliminary data.</text>
</comment>
<protein>
    <submittedName>
        <fullName evidence="2">Uncharacterized protein</fullName>
    </submittedName>
</protein>
<feature type="region of interest" description="Disordered" evidence="1">
    <location>
        <begin position="29"/>
        <end position="53"/>
    </location>
</feature>
<dbReference type="EMBL" id="JAUNZN010000006">
    <property type="protein sequence ID" value="KAK4820325.1"/>
    <property type="molecule type" value="Genomic_DNA"/>
</dbReference>
<name>A0AAN7RXI1_MYCAM</name>
<evidence type="ECO:0000313" key="3">
    <source>
        <dbReference type="Proteomes" id="UP001333110"/>
    </source>
</evidence>
<sequence>MLAGLDPLVILYMPCGGTQDDLLHQLPQHRDQGSSAQPQLCPESEERRPALVPQPAVRTSLACAALRPELACSADEIQEDSVMDKVATVITRYHVPLVLTPLLSPPCSWGLFSSDCSEIRTGTTTSASLGSPSQALTASHCKARLAPADRQGRQLLRAAAFQWQQIIQNQFLDEREKITAGCSQASVLGQHVAVTQLPHGAGRDGVPYCQQANAKADGTFSSSALVPPISEPSDLPGVSSASRRVTVFDLKEKGPHRVQALDASIKSKRNTSSTFNLSRTEVIDCKLEEMAAIEAAASSLLCYVRVIFSHVSQGYVLPYPSMHSIMCVLATEIQGSGVCVPTEVPQQNCTSGKQVLGIQGEVLQPSDHFCGPALDPFQQLHVLLVLRAPELDAVLQDTVGLLGCERTLPAHVQLLVHQYPQVLLRRAALNHIIPQPVLIPGIAPSQVQDLAPGLVEPHEVHTGPLLQLVQVPLDGIPSFWRVSCTTQLGVICKLAEGALNPPVCVIDEDIEQHWSQYGPLRDSTRHRSPSGH</sequence>
<organism evidence="2 3">
    <name type="scientific">Mycteria americana</name>
    <name type="common">Wood stork</name>
    <dbReference type="NCBI Taxonomy" id="33587"/>
    <lineage>
        <taxon>Eukaryota</taxon>
        <taxon>Metazoa</taxon>
        <taxon>Chordata</taxon>
        <taxon>Craniata</taxon>
        <taxon>Vertebrata</taxon>
        <taxon>Euteleostomi</taxon>
        <taxon>Archelosauria</taxon>
        <taxon>Archosauria</taxon>
        <taxon>Dinosauria</taxon>
        <taxon>Saurischia</taxon>
        <taxon>Theropoda</taxon>
        <taxon>Coelurosauria</taxon>
        <taxon>Aves</taxon>
        <taxon>Neognathae</taxon>
        <taxon>Neoaves</taxon>
        <taxon>Aequornithes</taxon>
        <taxon>Ciconiiformes</taxon>
        <taxon>Ciconiidae</taxon>
        <taxon>Mycteria</taxon>
    </lineage>
</organism>
<reference evidence="2 3" key="1">
    <citation type="journal article" date="2023" name="J. Hered.">
        <title>Chromosome-level genome of the wood stork (Mycteria americana) provides insight into avian chromosome evolution.</title>
        <authorList>
            <person name="Flamio R. Jr."/>
            <person name="Ramstad K.M."/>
        </authorList>
    </citation>
    <scope>NUCLEOTIDE SEQUENCE [LARGE SCALE GENOMIC DNA]</scope>
    <source>
        <strain evidence="2">JAX WOST 10</strain>
    </source>
</reference>
<evidence type="ECO:0000256" key="1">
    <source>
        <dbReference type="SAM" id="MobiDB-lite"/>
    </source>
</evidence>
<keyword evidence="3" id="KW-1185">Reference proteome</keyword>
<dbReference type="Proteomes" id="UP001333110">
    <property type="component" value="Unassembled WGS sequence"/>
</dbReference>
<proteinExistence type="predicted"/>
<accession>A0AAN7RXI1</accession>
<evidence type="ECO:0000313" key="2">
    <source>
        <dbReference type="EMBL" id="KAK4820325.1"/>
    </source>
</evidence>
<gene>
    <name evidence="2" type="ORF">QYF61_023558</name>
</gene>
<dbReference type="AlphaFoldDB" id="A0AAN7RXI1"/>